<keyword evidence="1" id="KW-0560">Oxidoreductase</keyword>
<name>A0A2G5U382_9PELO</name>
<dbReference type="InterPro" id="IPR002347">
    <property type="entry name" value="SDR_fam"/>
</dbReference>
<evidence type="ECO:0000256" key="1">
    <source>
        <dbReference type="ARBA" id="ARBA00023002"/>
    </source>
</evidence>
<dbReference type="EMBL" id="PDUG01000004">
    <property type="protein sequence ID" value="PIC33969.1"/>
    <property type="molecule type" value="Genomic_DNA"/>
</dbReference>
<proteinExistence type="predicted"/>
<evidence type="ECO:0000313" key="2">
    <source>
        <dbReference type="EMBL" id="PIC33969.1"/>
    </source>
</evidence>
<organism evidence="2 3">
    <name type="scientific">Caenorhabditis nigoni</name>
    <dbReference type="NCBI Taxonomy" id="1611254"/>
    <lineage>
        <taxon>Eukaryota</taxon>
        <taxon>Metazoa</taxon>
        <taxon>Ecdysozoa</taxon>
        <taxon>Nematoda</taxon>
        <taxon>Chromadorea</taxon>
        <taxon>Rhabditida</taxon>
        <taxon>Rhabditina</taxon>
        <taxon>Rhabditomorpha</taxon>
        <taxon>Rhabditoidea</taxon>
        <taxon>Rhabditidae</taxon>
        <taxon>Peloderinae</taxon>
        <taxon>Caenorhabditis</taxon>
    </lineage>
</organism>
<gene>
    <name evidence="2" type="primary">Cnig_chr_IV.g13760</name>
    <name evidence="2" type="ORF">B9Z55_013760</name>
</gene>
<dbReference type="AlphaFoldDB" id="A0A2G5U382"/>
<evidence type="ECO:0000313" key="3">
    <source>
        <dbReference type="Proteomes" id="UP000230233"/>
    </source>
</evidence>
<dbReference type="GO" id="GO:0016491">
    <property type="term" value="F:oxidoreductase activity"/>
    <property type="evidence" value="ECO:0007669"/>
    <property type="project" value="UniProtKB-KW"/>
</dbReference>
<reference evidence="3" key="1">
    <citation type="submission" date="2017-10" db="EMBL/GenBank/DDBJ databases">
        <title>Rapid genome shrinkage in a self-fertile nematode reveals novel sperm competition proteins.</title>
        <authorList>
            <person name="Yin D."/>
            <person name="Schwarz E.M."/>
            <person name="Thomas C.G."/>
            <person name="Felde R.L."/>
            <person name="Korf I.F."/>
            <person name="Cutter A.D."/>
            <person name="Schartner C.M."/>
            <person name="Ralston E.J."/>
            <person name="Meyer B.J."/>
            <person name="Haag E.S."/>
        </authorList>
    </citation>
    <scope>NUCLEOTIDE SEQUENCE [LARGE SCALE GENOMIC DNA]</scope>
    <source>
        <strain evidence="3">JU1422</strain>
    </source>
</reference>
<dbReference type="Pfam" id="PF13561">
    <property type="entry name" value="adh_short_C2"/>
    <property type="match status" value="1"/>
</dbReference>
<dbReference type="InterPro" id="IPR020904">
    <property type="entry name" value="Sc_DH/Rdtase_CS"/>
</dbReference>
<keyword evidence="3" id="KW-1185">Reference proteome</keyword>
<dbReference type="PRINTS" id="PR00080">
    <property type="entry name" value="SDRFAMILY"/>
</dbReference>
<dbReference type="InterPro" id="IPR036291">
    <property type="entry name" value="NAD(P)-bd_dom_sf"/>
</dbReference>
<dbReference type="Proteomes" id="UP000230233">
    <property type="component" value="Chromosome IV"/>
</dbReference>
<dbReference type="STRING" id="1611254.A0A2G5U382"/>
<dbReference type="OrthoDB" id="47007at2759"/>
<accession>A0A2G5U382</accession>
<dbReference type="PRINTS" id="PR00081">
    <property type="entry name" value="GDHRDH"/>
</dbReference>
<dbReference type="PROSITE" id="PS00061">
    <property type="entry name" value="ADH_SHORT"/>
    <property type="match status" value="1"/>
</dbReference>
<comment type="caution">
    <text evidence="2">The sequence shown here is derived from an EMBL/GenBank/DDBJ whole genome shotgun (WGS) entry which is preliminary data.</text>
</comment>
<dbReference type="Gene3D" id="3.40.50.720">
    <property type="entry name" value="NAD(P)-binding Rossmann-like Domain"/>
    <property type="match status" value="1"/>
</dbReference>
<dbReference type="PANTHER" id="PTHR44115">
    <property type="entry name" value="PROTEIN CBG09704"/>
    <property type="match status" value="1"/>
</dbReference>
<dbReference type="SUPFAM" id="SSF51735">
    <property type="entry name" value="NAD(P)-binding Rossmann-fold domains"/>
    <property type="match status" value="1"/>
</dbReference>
<dbReference type="FunFam" id="3.40.50.720:FF:000084">
    <property type="entry name" value="Short-chain dehydrogenase reductase"/>
    <property type="match status" value="1"/>
</dbReference>
<protein>
    <submittedName>
        <fullName evidence="2">Uncharacterized protein</fullName>
    </submittedName>
</protein>
<sequence>MARFSDKVAIVTGSSNGIGRAAAVLLASEGAKVTITGRDSERLEETRQAVLKAGVAESHVNSVVADITSADGQDLLISSTLEKFGKIDILINNAGANIPDANGKTRTEGGIDTFLKMFQLNLQSVVEMTQKVRPHLAKTRGEIVNVSSIAAGPAAQPQGPYYSSAKAALDQYSRSAAIDLISEGIRINVVQPGFVETGFSTVARGLNAEESANFYSSMGAQPHCIPAGFCAKPEHIASVIAFLADRKASEYIVGQTITADGGSTLVLGFHAHFARKAPKN</sequence>
<dbReference type="PANTHER" id="PTHR44115:SF5">
    <property type="entry name" value="DEHYDROGENASES, SHORT CHAIN-RELATED"/>
    <property type="match status" value="1"/>
</dbReference>